<keyword evidence="13 17" id="KW-0961">Cell wall biogenesis/degradation</keyword>
<evidence type="ECO:0000256" key="2">
    <source>
        <dbReference type="ARBA" id="ARBA00010621"/>
    </source>
</evidence>
<dbReference type="EC" id="3.6.1.27" evidence="3 17"/>
<dbReference type="GO" id="GO:0009252">
    <property type="term" value="P:peptidoglycan biosynthetic process"/>
    <property type="evidence" value="ECO:0007669"/>
    <property type="project" value="UniProtKB-KW"/>
</dbReference>
<dbReference type="OrthoDB" id="9808289at2"/>
<feature type="compositionally biased region" description="Basic residues" evidence="18">
    <location>
        <begin position="289"/>
        <end position="304"/>
    </location>
</feature>
<dbReference type="InterPro" id="IPR003824">
    <property type="entry name" value="UppP"/>
</dbReference>
<evidence type="ECO:0000256" key="10">
    <source>
        <dbReference type="ARBA" id="ARBA00022989"/>
    </source>
</evidence>
<feature type="transmembrane region" description="Helical" evidence="17">
    <location>
        <begin position="230"/>
        <end position="254"/>
    </location>
</feature>
<evidence type="ECO:0000256" key="7">
    <source>
        <dbReference type="ARBA" id="ARBA00022801"/>
    </source>
</evidence>
<comment type="similarity">
    <text evidence="2 17">Belongs to the UppP family.</text>
</comment>
<evidence type="ECO:0000256" key="17">
    <source>
        <dbReference type="HAMAP-Rule" id="MF_01006"/>
    </source>
</evidence>
<keyword evidence="10 17" id="KW-1133">Transmembrane helix</keyword>
<reference evidence="19 20" key="1">
    <citation type="submission" date="2019-04" db="EMBL/GenBank/DDBJ databases">
        <title>Draft genome sequences for three unisolated Alnus-infective Frankia Sp+ strains, AgTrS, AiOr and AvVan, the first sequenced Frankia strains able to sporulate in-planta.</title>
        <authorList>
            <person name="Bethencourt L."/>
            <person name="Vautrin F."/>
            <person name="Taib N."/>
            <person name="Dubost A."/>
            <person name="Castro-Garcia L."/>
            <person name="Imbaud O."/>
            <person name="Abrouk D."/>
            <person name="Fournier P."/>
            <person name="Briolay J."/>
            <person name="Nguyen A."/>
            <person name="Normand P."/>
            <person name="Fernandez M.P."/>
            <person name="Brochier-Armanet C."/>
            <person name="Herrera-Belaroussi A."/>
        </authorList>
    </citation>
    <scope>NUCLEOTIDE SEQUENCE [LARGE SCALE GENOMIC DNA]</scope>
    <source>
        <strain evidence="19 20">AvVan</strain>
    </source>
</reference>
<proteinExistence type="inferred from homology"/>
<feature type="transmembrane region" description="Helical" evidence="17">
    <location>
        <begin position="87"/>
        <end position="106"/>
    </location>
</feature>
<comment type="catalytic activity">
    <reaction evidence="16 17">
        <text>di-trans,octa-cis-undecaprenyl diphosphate + H2O = di-trans,octa-cis-undecaprenyl phosphate + phosphate + H(+)</text>
        <dbReference type="Rhea" id="RHEA:28094"/>
        <dbReference type="ChEBI" id="CHEBI:15377"/>
        <dbReference type="ChEBI" id="CHEBI:15378"/>
        <dbReference type="ChEBI" id="CHEBI:43474"/>
        <dbReference type="ChEBI" id="CHEBI:58405"/>
        <dbReference type="ChEBI" id="CHEBI:60392"/>
        <dbReference type="EC" id="3.6.1.27"/>
    </reaction>
</comment>
<dbReference type="GO" id="GO:0008360">
    <property type="term" value="P:regulation of cell shape"/>
    <property type="evidence" value="ECO:0007669"/>
    <property type="project" value="UniProtKB-KW"/>
</dbReference>
<dbReference type="GO" id="GO:0050380">
    <property type="term" value="F:undecaprenyl-diphosphatase activity"/>
    <property type="evidence" value="ECO:0007669"/>
    <property type="project" value="UniProtKB-UniRule"/>
</dbReference>
<dbReference type="NCBIfam" id="NF001392">
    <property type="entry name" value="PRK00281.2-1"/>
    <property type="match status" value="1"/>
</dbReference>
<evidence type="ECO:0000256" key="6">
    <source>
        <dbReference type="ARBA" id="ARBA00022692"/>
    </source>
</evidence>
<evidence type="ECO:0000313" key="20">
    <source>
        <dbReference type="Proteomes" id="UP000305282"/>
    </source>
</evidence>
<keyword evidence="6 17" id="KW-0812">Transmembrane</keyword>
<feature type="region of interest" description="Disordered" evidence="18">
    <location>
        <begin position="311"/>
        <end position="339"/>
    </location>
</feature>
<keyword evidence="20" id="KW-1185">Reference proteome</keyword>
<keyword evidence="9 17" id="KW-0573">Peptidoglycan synthesis</keyword>
<keyword evidence="7 17" id="KW-0378">Hydrolase</keyword>
<feature type="transmembrane region" description="Helical" evidence="17">
    <location>
        <begin position="118"/>
        <end position="137"/>
    </location>
</feature>
<evidence type="ECO:0000256" key="3">
    <source>
        <dbReference type="ARBA" id="ARBA00012374"/>
    </source>
</evidence>
<feature type="region of interest" description="Disordered" evidence="18">
    <location>
        <begin position="285"/>
        <end position="304"/>
    </location>
</feature>
<protein>
    <recommendedName>
        <fullName evidence="4 17">Undecaprenyl-diphosphatase</fullName>
        <ecNumber evidence="3 17">3.6.1.27</ecNumber>
    </recommendedName>
    <alternativeName>
        <fullName evidence="15 17">Bacitracin resistance protein</fullName>
    </alternativeName>
    <alternativeName>
        <fullName evidence="14 17">Undecaprenyl pyrophosphate phosphatase</fullName>
    </alternativeName>
</protein>
<evidence type="ECO:0000256" key="15">
    <source>
        <dbReference type="ARBA" id="ARBA00032932"/>
    </source>
</evidence>
<evidence type="ECO:0000256" key="18">
    <source>
        <dbReference type="SAM" id="MobiDB-lite"/>
    </source>
</evidence>
<evidence type="ECO:0000256" key="4">
    <source>
        <dbReference type="ARBA" id="ARBA00021581"/>
    </source>
</evidence>
<evidence type="ECO:0000256" key="8">
    <source>
        <dbReference type="ARBA" id="ARBA00022960"/>
    </source>
</evidence>
<organism evidence="19 20">
    <name type="scientific">Candidatus Frankia alpina</name>
    <dbReference type="NCBI Taxonomy" id="2699483"/>
    <lineage>
        <taxon>Bacteria</taxon>
        <taxon>Bacillati</taxon>
        <taxon>Actinomycetota</taxon>
        <taxon>Actinomycetes</taxon>
        <taxon>Frankiales</taxon>
        <taxon>Frankiaceae</taxon>
        <taxon>Frankia</taxon>
    </lineage>
</organism>
<feature type="transmembrane region" description="Helical" evidence="17">
    <location>
        <begin position="198"/>
        <end position="218"/>
    </location>
</feature>
<evidence type="ECO:0000256" key="12">
    <source>
        <dbReference type="ARBA" id="ARBA00023251"/>
    </source>
</evidence>
<dbReference type="EMBL" id="SSXH01000229">
    <property type="protein sequence ID" value="THJ74505.1"/>
    <property type="molecule type" value="Genomic_DNA"/>
</dbReference>
<dbReference type="Proteomes" id="UP000305282">
    <property type="component" value="Unassembled WGS sequence"/>
</dbReference>
<evidence type="ECO:0000256" key="11">
    <source>
        <dbReference type="ARBA" id="ARBA00023136"/>
    </source>
</evidence>
<dbReference type="PANTHER" id="PTHR30622">
    <property type="entry name" value="UNDECAPRENYL-DIPHOSPHATASE"/>
    <property type="match status" value="1"/>
</dbReference>
<dbReference type="NCBIfam" id="TIGR00753">
    <property type="entry name" value="undec_PP_bacA"/>
    <property type="match status" value="1"/>
</dbReference>
<keyword evidence="11 17" id="KW-0472">Membrane</keyword>
<evidence type="ECO:0000256" key="16">
    <source>
        <dbReference type="ARBA" id="ARBA00047594"/>
    </source>
</evidence>
<feature type="compositionally biased region" description="Pro residues" evidence="18">
    <location>
        <begin position="324"/>
        <end position="339"/>
    </location>
</feature>
<dbReference type="HAMAP" id="MF_01006">
    <property type="entry name" value="Undec_diphosphatase"/>
    <property type="match status" value="1"/>
</dbReference>
<comment type="function">
    <text evidence="17">Catalyzes the dephosphorylation of undecaprenyl diphosphate (UPP). Confers resistance to bacitracin.</text>
</comment>
<keyword evidence="8 17" id="KW-0133">Cell shape</keyword>
<evidence type="ECO:0000313" key="19">
    <source>
        <dbReference type="EMBL" id="THJ74505.1"/>
    </source>
</evidence>
<sequence>MNFFEGTVLGLVQGLTEFLPVSSSAHLRITAALAGWDDPGAAFTAVTQIGTETAVLIYFRKDIARIVRAWALSWTRREMRKDTDARVGWLVILGTIPIGLLGVTFQDAIEGPFRDLRLIATTLIVLGLILGGADWYASKGRPRGRHSLPRPRKTLPDLSVRDGVLYGLAQSAALIPGVSRSGATISGGLLLGYTREAAARYSFLLAMPAVLASGVFELKSIGGDGDGAEVSWGPTILATIVAFATGYAAIAWFLRYIATRSFAPFVLYRVALGLLLLALLAGGRDQRGRGRTGRLTTRGRTRRRRVNYGGRAAHAAYGTRAGRPPDPGPSRRCPTPPSP</sequence>
<evidence type="ECO:0000256" key="13">
    <source>
        <dbReference type="ARBA" id="ARBA00023316"/>
    </source>
</evidence>
<comment type="miscellaneous">
    <text evidence="17">Bacitracin is thought to be involved in the inhibition of peptidoglycan synthesis by sequestering undecaprenyl diphosphate, thereby reducing the pool of lipid carrier available.</text>
</comment>
<comment type="caution">
    <text evidence="19">The sequence shown here is derived from an EMBL/GenBank/DDBJ whole genome shotgun (WGS) entry which is preliminary data.</text>
</comment>
<dbReference type="Pfam" id="PF02673">
    <property type="entry name" value="BacA"/>
    <property type="match status" value="1"/>
</dbReference>
<evidence type="ECO:0000256" key="1">
    <source>
        <dbReference type="ARBA" id="ARBA00004651"/>
    </source>
</evidence>
<evidence type="ECO:0000256" key="9">
    <source>
        <dbReference type="ARBA" id="ARBA00022984"/>
    </source>
</evidence>
<dbReference type="GO" id="GO:0046677">
    <property type="term" value="P:response to antibiotic"/>
    <property type="evidence" value="ECO:0007669"/>
    <property type="project" value="UniProtKB-UniRule"/>
</dbReference>
<dbReference type="AlphaFoldDB" id="A0A4S5EQ63"/>
<comment type="subcellular location">
    <subcellularLocation>
        <location evidence="1 17">Cell membrane</location>
        <topology evidence="1 17">Multi-pass membrane protein</topology>
    </subcellularLocation>
</comment>
<keyword evidence="5 17" id="KW-1003">Cell membrane</keyword>
<evidence type="ECO:0000256" key="14">
    <source>
        <dbReference type="ARBA" id="ARBA00032707"/>
    </source>
</evidence>
<evidence type="ECO:0000256" key="5">
    <source>
        <dbReference type="ARBA" id="ARBA00022475"/>
    </source>
</evidence>
<keyword evidence="12 17" id="KW-0046">Antibiotic resistance</keyword>
<dbReference type="GO" id="GO:0005886">
    <property type="term" value="C:plasma membrane"/>
    <property type="evidence" value="ECO:0007669"/>
    <property type="project" value="UniProtKB-SubCell"/>
</dbReference>
<dbReference type="GO" id="GO:0071555">
    <property type="term" value="P:cell wall organization"/>
    <property type="evidence" value="ECO:0007669"/>
    <property type="project" value="UniProtKB-KW"/>
</dbReference>
<accession>A0A4S5EQ63</accession>
<gene>
    <name evidence="17" type="primary">uppP</name>
    <name evidence="19" type="ORF">E7Y31_11040</name>
</gene>
<dbReference type="PANTHER" id="PTHR30622:SF4">
    <property type="entry name" value="UNDECAPRENYL-DIPHOSPHATASE"/>
    <property type="match status" value="1"/>
</dbReference>
<feature type="transmembrane region" description="Helical" evidence="17">
    <location>
        <begin position="266"/>
        <end position="283"/>
    </location>
</feature>
<name>A0A4S5EQ63_9ACTN</name>